<evidence type="ECO:0000256" key="5">
    <source>
        <dbReference type="ARBA" id="ARBA00022840"/>
    </source>
</evidence>
<evidence type="ECO:0000256" key="8">
    <source>
        <dbReference type="RuleBase" id="RU363039"/>
    </source>
</evidence>
<evidence type="ECO:0000256" key="3">
    <source>
        <dbReference type="ARBA" id="ARBA00022598"/>
    </source>
</evidence>
<dbReference type="Gene3D" id="3.40.50.620">
    <property type="entry name" value="HUPs"/>
    <property type="match status" value="1"/>
</dbReference>
<dbReference type="EC" id="6.1.1.10" evidence="2"/>
<evidence type="ECO:0000256" key="4">
    <source>
        <dbReference type="ARBA" id="ARBA00022741"/>
    </source>
</evidence>
<evidence type="ECO:0000256" key="7">
    <source>
        <dbReference type="ARBA" id="ARBA00023146"/>
    </source>
</evidence>
<evidence type="ECO:0000313" key="10">
    <source>
        <dbReference type="EMBL" id="ORZ37511.1"/>
    </source>
</evidence>
<organism evidence="10 11">
    <name type="scientific">Catenaria anguillulae PL171</name>
    <dbReference type="NCBI Taxonomy" id="765915"/>
    <lineage>
        <taxon>Eukaryota</taxon>
        <taxon>Fungi</taxon>
        <taxon>Fungi incertae sedis</taxon>
        <taxon>Blastocladiomycota</taxon>
        <taxon>Blastocladiomycetes</taxon>
        <taxon>Blastocladiales</taxon>
        <taxon>Catenariaceae</taxon>
        <taxon>Catenaria</taxon>
    </lineage>
</organism>
<dbReference type="SUPFAM" id="SSF52374">
    <property type="entry name" value="Nucleotidylyl transferase"/>
    <property type="match status" value="1"/>
</dbReference>
<feature type="domain" description="Methionyl/Leucyl tRNA synthetase" evidence="9">
    <location>
        <begin position="6"/>
        <end position="371"/>
    </location>
</feature>
<dbReference type="OrthoDB" id="24670at2759"/>
<keyword evidence="7 8" id="KW-0030">Aminoacyl-tRNA synthetase</keyword>
<keyword evidence="5 8" id="KW-0067">ATP-binding</keyword>
<keyword evidence="6 8" id="KW-0648">Protein biosynthesis</keyword>
<dbReference type="SUPFAM" id="SSF47323">
    <property type="entry name" value="Anticodon-binding domain of a subclass of class I aminoacyl-tRNA synthetases"/>
    <property type="match status" value="1"/>
</dbReference>
<dbReference type="PANTHER" id="PTHR43326">
    <property type="entry name" value="METHIONYL-TRNA SYNTHETASE"/>
    <property type="match status" value="1"/>
</dbReference>
<sequence length="520" mass="57484">MTARKFITTPIFYVNSVPHIGHLYTAVVADTLARWYRFTGHAVKFATGTDEHGLKIQQAAAKNQRPVQAFCDDISSKFRHLFDRTNISYTDYIRTSEPKHHAAVRAMWTTLDARNQMYPSAYHGWYSVSDEAFLTPADLVDGPNGTKLARDSGQPVELMAEETIKFRLSDWQAPLAHAYARGQVKVVPGVRERDVLAMLASRDLMSDLSVSRPTARVQWGIQVPEQPDQTIYVWLDALTNYLTVCGFGDPERTEEFARWWRRDQIVHVIGKDIVKFHGVYWPAFLMAAGLDVPGELLTHAHWTVDRTKMSKSRGNVVDPNAVVDKFGADAVRYYLMLNGGVVDDGDWSADQVTKVYKKELAGQLGNLYSRATSPALNPLGVFPAAPPTGAVCLPSSSAAKLHSLLHSLPTAFATHMDARDFSKAIQLVVDAVAEANRYFAVEAPWTHEPGTRLDVVYNALETARMAGLLLQCVMPGKAGELLDRLGVESGQRHWEACRFGGGGIGSGKVSGGEVLFPKIK</sequence>
<dbReference type="PANTHER" id="PTHR43326:SF1">
    <property type="entry name" value="METHIONINE--TRNA LIGASE, MITOCHONDRIAL"/>
    <property type="match status" value="1"/>
</dbReference>
<dbReference type="Proteomes" id="UP000193411">
    <property type="component" value="Unassembled WGS sequence"/>
</dbReference>
<dbReference type="InterPro" id="IPR009080">
    <property type="entry name" value="tRNAsynth_Ia_anticodon-bd"/>
</dbReference>
<dbReference type="NCBIfam" id="TIGR00398">
    <property type="entry name" value="metG"/>
    <property type="match status" value="1"/>
</dbReference>
<dbReference type="GO" id="GO:0006431">
    <property type="term" value="P:methionyl-tRNA aminoacylation"/>
    <property type="evidence" value="ECO:0007669"/>
    <property type="project" value="InterPro"/>
</dbReference>
<dbReference type="PRINTS" id="PR01041">
    <property type="entry name" value="TRNASYNTHMET"/>
</dbReference>
<gene>
    <name evidence="10" type="ORF">BCR44DRAFT_61370</name>
</gene>
<evidence type="ECO:0000256" key="2">
    <source>
        <dbReference type="ARBA" id="ARBA00012838"/>
    </source>
</evidence>
<dbReference type="Gene3D" id="2.170.220.10">
    <property type="match status" value="1"/>
</dbReference>
<dbReference type="CDD" id="cd00814">
    <property type="entry name" value="MetRS_core"/>
    <property type="match status" value="1"/>
</dbReference>
<dbReference type="InterPro" id="IPR014729">
    <property type="entry name" value="Rossmann-like_a/b/a_fold"/>
</dbReference>
<dbReference type="EMBL" id="MCFL01000012">
    <property type="protein sequence ID" value="ORZ37511.1"/>
    <property type="molecule type" value="Genomic_DNA"/>
</dbReference>
<evidence type="ECO:0000259" key="9">
    <source>
        <dbReference type="Pfam" id="PF09334"/>
    </source>
</evidence>
<dbReference type="GO" id="GO:0005524">
    <property type="term" value="F:ATP binding"/>
    <property type="evidence" value="ECO:0007669"/>
    <property type="project" value="UniProtKB-KW"/>
</dbReference>
<dbReference type="InterPro" id="IPR014758">
    <property type="entry name" value="Met-tRNA_synth"/>
</dbReference>
<comment type="similarity">
    <text evidence="1 8">Belongs to the class-I aminoacyl-tRNA synthetase family.</text>
</comment>
<evidence type="ECO:0000256" key="6">
    <source>
        <dbReference type="ARBA" id="ARBA00022917"/>
    </source>
</evidence>
<proteinExistence type="inferred from homology"/>
<evidence type="ECO:0000256" key="1">
    <source>
        <dbReference type="ARBA" id="ARBA00005594"/>
    </source>
</evidence>
<comment type="caution">
    <text evidence="10">The sequence shown here is derived from an EMBL/GenBank/DDBJ whole genome shotgun (WGS) entry which is preliminary data.</text>
</comment>
<dbReference type="InterPro" id="IPR033911">
    <property type="entry name" value="MetRS_core"/>
</dbReference>
<name>A0A1Y2HUR5_9FUNG</name>
<protein>
    <recommendedName>
        <fullName evidence="2">methionine--tRNA ligase</fullName>
        <ecNumber evidence="2">6.1.1.10</ecNumber>
    </recommendedName>
</protein>
<dbReference type="InterPro" id="IPR023457">
    <property type="entry name" value="Met-tRNA_synth_2"/>
</dbReference>
<dbReference type="GO" id="GO:0004825">
    <property type="term" value="F:methionine-tRNA ligase activity"/>
    <property type="evidence" value="ECO:0007669"/>
    <property type="project" value="UniProtKB-EC"/>
</dbReference>
<keyword evidence="11" id="KW-1185">Reference proteome</keyword>
<accession>A0A1Y2HUR5</accession>
<dbReference type="STRING" id="765915.A0A1Y2HUR5"/>
<dbReference type="AlphaFoldDB" id="A0A1Y2HUR5"/>
<dbReference type="InterPro" id="IPR015413">
    <property type="entry name" value="Methionyl/Leucyl_tRNA_Synth"/>
</dbReference>
<evidence type="ECO:0000313" key="11">
    <source>
        <dbReference type="Proteomes" id="UP000193411"/>
    </source>
</evidence>
<dbReference type="Gene3D" id="1.10.730.10">
    <property type="entry name" value="Isoleucyl-tRNA Synthetase, Domain 1"/>
    <property type="match status" value="1"/>
</dbReference>
<reference evidence="10 11" key="1">
    <citation type="submission" date="2016-07" db="EMBL/GenBank/DDBJ databases">
        <title>Pervasive Adenine N6-methylation of Active Genes in Fungi.</title>
        <authorList>
            <consortium name="DOE Joint Genome Institute"/>
            <person name="Mondo S.J."/>
            <person name="Dannebaum R.O."/>
            <person name="Kuo R.C."/>
            <person name="Labutti K."/>
            <person name="Haridas S."/>
            <person name="Kuo A."/>
            <person name="Salamov A."/>
            <person name="Ahrendt S.R."/>
            <person name="Lipzen A."/>
            <person name="Sullivan W."/>
            <person name="Andreopoulos W.B."/>
            <person name="Clum A."/>
            <person name="Lindquist E."/>
            <person name="Daum C."/>
            <person name="Ramamoorthy G.K."/>
            <person name="Gryganskyi A."/>
            <person name="Culley D."/>
            <person name="Magnuson J.K."/>
            <person name="James T.Y."/>
            <person name="O'Malley M.A."/>
            <person name="Stajich J.E."/>
            <person name="Spatafora J.W."/>
            <person name="Visel A."/>
            <person name="Grigoriev I.V."/>
        </authorList>
    </citation>
    <scope>NUCLEOTIDE SEQUENCE [LARGE SCALE GENOMIC DNA]</scope>
    <source>
        <strain evidence="10 11">PL171</strain>
    </source>
</reference>
<keyword evidence="3 8" id="KW-0436">Ligase</keyword>
<keyword evidence="4 8" id="KW-0547">Nucleotide-binding</keyword>
<dbReference type="Pfam" id="PF09334">
    <property type="entry name" value="tRNA-synt_1g"/>
    <property type="match status" value="1"/>
</dbReference>